<dbReference type="Pfam" id="PF22588">
    <property type="entry name" value="dCache_1_like"/>
    <property type="match status" value="1"/>
</dbReference>
<dbReference type="AlphaFoldDB" id="A0A1C7YZX0"/>
<dbReference type="InterPro" id="IPR000160">
    <property type="entry name" value="GGDEF_dom"/>
</dbReference>
<dbReference type="GO" id="GO:1902201">
    <property type="term" value="P:negative regulation of bacterial-type flagellum-dependent cell motility"/>
    <property type="evidence" value="ECO:0007669"/>
    <property type="project" value="TreeGrafter"/>
</dbReference>
<evidence type="ECO:0000256" key="2">
    <source>
        <dbReference type="ARBA" id="ARBA00004533"/>
    </source>
</evidence>
<feature type="transmembrane region" description="Helical" evidence="5">
    <location>
        <begin position="297"/>
        <end position="318"/>
    </location>
</feature>
<dbReference type="SMART" id="SM00267">
    <property type="entry name" value="GGDEF"/>
    <property type="match status" value="1"/>
</dbReference>
<evidence type="ECO:0000313" key="7">
    <source>
        <dbReference type="EMBL" id="OCR22769.1"/>
    </source>
</evidence>
<dbReference type="EC" id="2.7.7.65" evidence="3"/>
<keyword evidence="5" id="KW-0812">Transmembrane</keyword>
<evidence type="ECO:0000256" key="5">
    <source>
        <dbReference type="SAM" id="Phobius"/>
    </source>
</evidence>
<dbReference type="SUPFAM" id="SSF55073">
    <property type="entry name" value="Nucleotide cyclase"/>
    <property type="match status" value="1"/>
</dbReference>
<keyword evidence="5" id="KW-0472">Membrane</keyword>
<dbReference type="NCBIfam" id="TIGR00254">
    <property type="entry name" value="GGDEF"/>
    <property type="match status" value="1"/>
</dbReference>
<dbReference type="PROSITE" id="PS50887">
    <property type="entry name" value="GGDEF"/>
    <property type="match status" value="1"/>
</dbReference>
<evidence type="ECO:0000259" key="6">
    <source>
        <dbReference type="PROSITE" id="PS50887"/>
    </source>
</evidence>
<dbReference type="FunFam" id="3.30.70.270:FF:000001">
    <property type="entry name" value="Diguanylate cyclase domain protein"/>
    <property type="match status" value="1"/>
</dbReference>
<organism evidence="7 8">
    <name type="scientific">Pseudomonas syringae</name>
    <dbReference type="NCBI Taxonomy" id="317"/>
    <lineage>
        <taxon>Bacteria</taxon>
        <taxon>Pseudomonadati</taxon>
        <taxon>Pseudomonadota</taxon>
        <taxon>Gammaproteobacteria</taxon>
        <taxon>Pseudomonadales</taxon>
        <taxon>Pseudomonadaceae</taxon>
        <taxon>Pseudomonas</taxon>
    </lineage>
</organism>
<sequence length="500" mass="55851">MTAPHPKQELRKKWRRPEIILICGSVIAVVTLLLIIISLLSREHREANENAARAASNIVQLIDADVLRNAELYDTSLQGMISAWQHPGLMNISPELRHLVLFDRFTSARFKGDLLLLDQDGYILADSTSIKPRTENLSDRPHFQNHARDPSLDMKVDGPFKTRWGFKDWCISFSRRMSAPDGSFMGIASGAMRLVYFKQLFRTLDIGPDSNVNLFNTNGLLLARHPELDGRDLIGEDLSQTPNFQRILREGSGSFTSTSTLDKKQRLYTFSRVGDLPLIVVVGQSVNEVYAIWRRNALLVGLATGVLCLGIFGLAMLLRRELGLRRHAETELKVRAETDALTGLANRRKLDEVLRVEWLRAMRSGKPLALLMIDVDQFKAFNERHGHHGGDEALRNVALAIERKVRRASDLVARYGGEEFVVALPETDTAGARLLAEKIRQGVQALPAYGGDTHPVTISIGIACTVVTSEVLLRDLLNAADKALYEAKHLGRNRVEACEL</sequence>
<dbReference type="GO" id="GO:0052621">
    <property type="term" value="F:diguanylate cyclase activity"/>
    <property type="evidence" value="ECO:0007669"/>
    <property type="project" value="UniProtKB-EC"/>
</dbReference>
<dbReference type="CDD" id="cd01949">
    <property type="entry name" value="GGDEF"/>
    <property type="match status" value="1"/>
</dbReference>
<gene>
    <name evidence="7" type="ORF">AFK24_22265</name>
</gene>
<name>A0A1C7YZX0_PSESX</name>
<dbReference type="RefSeq" id="WP_065835292.1">
    <property type="nucleotide sequence ID" value="NZ_LGSI01000066.1"/>
</dbReference>
<proteinExistence type="predicted"/>
<dbReference type="CDD" id="cd12915">
    <property type="entry name" value="PDC2_DGC_like"/>
    <property type="match status" value="1"/>
</dbReference>
<evidence type="ECO:0000256" key="1">
    <source>
        <dbReference type="ARBA" id="ARBA00001946"/>
    </source>
</evidence>
<comment type="catalytic activity">
    <reaction evidence="4">
        <text>2 GTP = 3',3'-c-di-GMP + 2 diphosphate</text>
        <dbReference type="Rhea" id="RHEA:24898"/>
        <dbReference type="ChEBI" id="CHEBI:33019"/>
        <dbReference type="ChEBI" id="CHEBI:37565"/>
        <dbReference type="ChEBI" id="CHEBI:58805"/>
        <dbReference type="EC" id="2.7.7.65"/>
    </reaction>
</comment>
<dbReference type="EMBL" id="LGSI01000066">
    <property type="protein sequence ID" value="OCR22769.1"/>
    <property type="molecule type" value="Genomic_DNA"/>
</dbReference>
<evidence type="ECO:0000256" key="4">
    <source>
        <dbReference type="ARBA" id="ARBA00034247"/>
    </source>
</evidence>
<dbReference type="PANTHER" id="PTHR45138">
    <property type="entry name" value="REGULATORY COMPONENTS OF SENSORY TRANSDUCTION SYSTEM"/>
    <property type="match status" value="1"/>
</dbReference>
<dbReference type="GO" id="GO:0005886">
    <property type="term" value="C:plasma membrane"/>
    <property type="evidence" value="ECO:0007669"/>
    <property type="project" value="UniProtKB-SubCell"/>
</dbReference>
<feature type="domain" description="GGDEF" evidence="6">
    <location>
        <begin position="366"/>
        <end position="500"/>
    </location>
</feature>
<dbReference type="InterPro" id="IPR029787">
    <property type="entry name" value="Nucleotide_cyclase"/>
</dbReference>
<comment type="caution">
    <text evidence="7">The sequence shown here is derived from an EMBL/GenBank/DDBJ whole genome shotgun (WGS) entry which is preliminary data.</text>
</comment>
<dbReference type="Pfam" id="PF00990">
    <property type="entry name" value="GGDEF"/>
    <property type="match status" value="1"/>
</dbReference>
<dbReference type="InterPro" id="IPR050469">
    <property type="entry name" value="Diguanylate_Cyclase"/>
</dbReference>
<keyword evidence="5" id="KW-1133">Transmembrane helix</keyword>
<dbReference type="OrthoDB" id="9812260at2"/>
<comment type="cofactor">
    <cofactor evidence="1">
        <name>Mg(2+)</name>
        <dbReference type="ChEBI" id="CHEBI:18420"/>
    </cofactor>
</comment>
<dbReference type="CDD" id="cd12914">
    <property type="entry name" value="PDC1_DGC_like"/>
    <property type="match status" value="1"/>
</dbReference>
<feature type="transmembrane region" description="Helical" evidence="5">
    <location>
        <begin position="20"/>
        <end position="40"/>
    </location>
</feature>
<evidence type="ECO:0000313" key="8">
    <source>
        <dbReference type="Proteomes" id="UP000093104"/>
    </source>
</evidence>
<dbReference type="PATRIC" id="fig|317.243.peg.1013"/>
<dbReference type="InterPro" id="IPR054327">
    <property type="entry name" value="His-kinase-like_sensor"/>
</dbReference>
<dbReference type="Gene3D" id="3.30.450.20">
    <property type="entry name" value="PAS domain"/>
    <property type="match status" value="2"/>
</dbReference>
<protein>
    <recommendedName>
        <fullName evidence="3">diguanylate cyclase</fullName>
        <ecNumber evidence="3">2.7.7.65</ecNumber>
    </recommendedName>
</protein>
<reference evidence="7 8" key="1">
    <citation type="submission" date="2015-07" db="EMBL/GenBank/DDBJ databases">
        <title>Draft genome sequence of a diazotrophic, plant growth-promoting rhizobacterium of the Pseudomonas syringae complex.</title>
        <authorList>
            <person name="Patten C.L."/>
            <person name="Jeong H."/>
        </authorList>
    </citation>
    <scope>NUCLEOTIDE SEQUENCE [LARGE SCALE GENOMIC DNA]</scope>
    <source>
        <strain evidence="7 8">GR12-2</strain>
    </source>
</reference>
<dbReference type="PANTHER" id="PTHR45138:SF9">
    <property type="entry name" value="DIGUANYLATE CYCLASE DGCM-RELATED"/>
    <property type="match status" value="1"/>
</dbReference>
<comment type="subcellular location">
    <subcellularLocation>
        <location evidence="2">Cell inner membrane</location>
    </subcellularLocation>
</comment>
<evidence type="ECO:0000256" key="3">
    <source>
        <dbReference type="ARBA" id="ARBA00012528"/>
    </source>
</evidence>
<dbReference type="InterPro" id="IPR043128">
    <property type="entry name" value="Rev_trsase/Diguanyl_cyclase"/>
</dbReference>
<dbReference type="Gene3D" id="3.30.70.270">
    <property type="match status" value="1"/>
</dbReference>
<dbReference type="GO" id="GO:0043709">
    <property type="term" value="P:cell adhesion involved in single-species biofilm formation"/>
    <property type="evidence" value="ECO:0007669"/>
    <property type="project" value="TreeGrafter"/>
</dbReference>
<accession>A0A1C7YZX0</accession>
<dbReference type="Proteomes" id="UP000093104">
    <property type="component" value="Unassembled WGS sequence"/>
</dbReference>